<gene>
    <name evidence="5" type="ORF">HDF22_006014</name>
</gene>
<dbReference type="SUPFAM" id="SSF56801">
    <property type="entry name" value="Acetyl-CoA synthetase-like"/>
    <property type="match status" value="1"/>
</dbReference>
<dbReference type="Proteomes" id="UP000548326">
    <property type="component" value="Unassembled WGS sequence"/>
</dbReference>
<comment type="caution">
    <text evidence="5">The sequence shown here is derived from an EMBL/GenBank/DDBJ whole genome shotgun (WGS) entry which is preliminary data.</text>
</comment>
<dbReference type="GO" id="GO:0044550">
    <property type="term" value="P:secondary metabolite biosynthetic process"/>
    <property type="evidence" value="ECO:0007669"/>
    <property type="project" value="TreeGrafter"/>
</dbReference>
<accession>A0A841JLG3</accession>
<reference evidence="5 6" key="1">
    <citation type="submission" date="2020-08" db="EMBL/GenBank/DDBJ databases">
        <title>Genomic Encyclopedia of Type Strains, Phase IV (KMG-V): Genome sequencing to study the core and pangenomes of soil and plant-associated prokaryotes.</title>
        <authorList>
            <person name="Whitman W."/>
        </authorList>
    </citation>
    <scope>NUCLEOTIDE SEQUENCE [LARGE SCALE GENOMIC DNA]</scope>
    <source>
        <strain evidence="5 6">MP601</strain>
    </source>
</reference>
<evidence type="ECO:0000313" key="5">
    <source>
        <dbReference type="EMBL" id="MBB6131860.1"/>
    </source>
</evidence>
<dbReference type="InterPro" id="IPR001242">
    <property type="entry name" value="Condensation_dom"/>
</dbReference>
<evidence type="ECO:0000256" key="2">
    <source>
        <dbReference type="ARBA" id="ARBA00022450"/>
    </source>
</evidence>
<dbReference type="CDD" id="cd05930">
    <property type="entry name" value="A_NRPS"/>
    <property type="match status" value="1"/>
</dbReference>
<feature type="domain" description="Carrier" evidence="4">
    <location>
        <begin position="541"/>
        <end position="616"/>
    </location>
</feature>
<dbReference type="GO" id="GO:0003824">
    <property type="term" value="F:catalytic activity"/>
    <property type="evidence" value="ECO:0007669"/>
    <property type="project" value="InterPro"/>
</dbReference>
<evidence type="ECO:0000256" key="1">
    <source>
        <dbReference type="ARBA" id="ARBA00001957"/>
    </source>
</evidence>
<dbReference type="InterPro" id="IPR036736">
    <property type="entry name" value="ACP-like_sf"/>
</dbReference>
<dbReference type="PANTHER" id="PTHR45527">
    <property type="entry name" value="NONRIBOSOMAL PEPTIDE SYNTHETASE"/>
    <property type="match status" value="1"/>
</dbReference>
<dbReference type="GO" id="GO:0031177">
    <property type="term" value="F:phosphopantetheine binding"/>
    <property type="evidence" value="ECO:0007669"/>
    <property type="project" value="TreeGrafter"/>
</dbReference>
<dbReference type="Pfam" id="PF00501">
    <property type="entry name" value="AMP-binding"/>
    <property type="match status" value="1"/>
</dbReference>
<dbReference type="PANTHER" id="PTHR45527:SF1">
    <property type="entry name" value="FATTY ACID SYNTHASE"/>
    <property type="match status" value="1"/>
</dbReference>
<dbReference type="PROSITE" id="PS00012">
    <property type="entry name" value="PHOSPHOPANTETHEINE"/>
    <property type="match status" value="1"/>
</dbReference>
<dbReference type="Pfam" id="PF00668">
    <property type="entry name" value="Condensation"/>
    <property type="match status" value="1"/>
</dbReference>
<dbReference type="InterPro" id="IPR009081">
    <property type="entry name" value="PP-bd_ACP"/>
</dbReference>
<evidence type="ECO:0000313" key="6">
    <source>
        <dbReference type="Proteomes" id="UP000548326"/>
    </source>
</evidence>
<keyword evidence="3" id="KW-0597">Phosphoprotein</keyword>
<dbReference type="RefSeq" id="WP_183590234.1">
    <property type="nucleotide sequence ID" value="NZ_JACHCA010000037.1"/>
</dbReference>
<comment type="cofactor">
    <cofactor evidence="1">
        <name>pantetheine 4'-phosphate</name>
        <dbReference type="ChEBI" id="CHEBI:47942"/>
    </cofactor>
</comment>
<sequence>MNKKVIHSVFEKIVRDFPDQVAIDTGQTNITYIQLNKYANRLSNVLSDIFQKKGTIVNVVGNASIELIGAMLSVFKSGGIYLPVDIKFSEKRLRQIFSDTSDGVIILTEDVKDQFLSIVDALDIVIETLIVLGNNQTIRIFRLSEDILTPIMLDESESWEDDPLLQVDGDTENYIFYTSGSTGEGKAIVGLNASLSHFIHWEIKEFNIDHTCRVSQLTQITFDASLRDIFVALISGGTLYIPPQNVRSSGTELLKWSFENKITIIHCVPSLFRLLTKELTVAPNLNEYLIYLKYILMAGELIYIKDIINWRNVVDAKIQLVNLYGATETTLIKTFYRIGDLDNNPSNIIPVGKPISNTIIALIKDNRICKDGEIGEIFIKTPFMTNGYYKNPELSSKSFVQNPLVSDVKDIVYKTGDLGRILPSGDIEVLGRLDSQVKINGVRVELLEVEKAILSFNNVTGVVVNVHKGADDFSSLIAYYTGIEIEQEEFRTALSKLLNPQLLPSYICHIAEFPLNVNGKIDKKALRLPDEIIMGGSGFHSPVGNVEISLAQIWGEILGYKKISRDISFFHIGGHSLRAIRLISMIQKRFSVNLKIVDVFTNPTIQSLGLLIENSLINHFENIDPVPESDSYPLSSAQRRLWILDQFEEGNIAYNMPGVYVFEGSLDRNSLDYAFAELIGRHESLRTIFREGADGDIRQYIQSPQ</sequence>
<evidence type="ECO:0000259" key="4">
    <source>
        <dbReference type="PROSITE" id="PS50075"/>
    </source>
</evidence>
<dbReference type="SUPFAM" id="SSF47336">
    <property type="entry name" value="ACP-like"/>
    <property type="match status" value="1"/>
</dbReference>
<proteinExistence type="predicted"/>
<protein>
    <submittedName>
        <fullName evidence="5">Amino acid adenylation domain-containing protein</fullName>
    </submittedName>
</protein>
<feature type="non-terminal residue" evidence="5">
    <location>
        <position position="705"/>
    </location>
</feature>
<dbReference type="InterPro" id="IPR023213">
    <property type="entry name" value="CAT-like_dom_sf"/>
</dbReference>
<dbReference type="EMBL" id="JACHCA010000037">
    <property type="protein sequence ID" value="MBB6131860.1"/>
    <property type="molecule type" value="Genomic_DNA"/>
</dbReference>
<dbReference type="Gene3D" id="3.30.559.10">
    <property type="entry name" value="Chloramphenicol acetyltransferase-like domain"/>
    <property type="match status" value="1"/>
</dbReference>
<dbReference type="Gene3D" id="1.10.1200.10">
    <property type="entry name" value="ACP-like"/>
    <property type="match status" value="1"/>
</dbReference>
<evidence type="ECO:0000256" key="3">
    <source>
        <dbReference type="ARBA" id="ARBA00022553"/>
    </source>
</evidence>
<keyword evidence="2" id="KW-0596">Phosphopantetheine</keyword>
<dbReference type="AlphaFoldDB" id="A0A841JLG3"/>
<organism evidence="5 6">
    <name type="scientific">Mucilaginibacter lappiensis</name>
    <dbReference type="NCBI Taxonomy" id="354630"/>
    <lineage>
        <taxon>Bacteria</taxon>
        <taxon>Pseudomonadati</taxon>
        <taxon>Bacteroidota</taxon>
        <taxon>Sphingobacteriia</taxon>
        <taxon>Sphingobacteriales</taxon>
        <taxon>Sphingobacteriaceae</taxon>
        <taxon>Mucilaginibacter</taxon>
    </lineage>
</organism>
<dbReference type="InterPro" id="IPR006162">
    <property type="entry name" value="Ppantetheine_attach_site"/>
</dbReference>
<dbReference type="PROSITE" id="PS50075">
    <property type="entry name" value="CARRIER"/>
    <property type="match status" value="1"/>
</dbReference>
<dbReference type="InterPro" id="IPR042099">
    <property type="entry name" value="ANL_N_sf"/>
</dbReference>
<dbReference type="InterPro" id="IPR045851">
    <property type="entry name" value="AMP-bd_C_sf"/>
</dbReference>
<dbReference type="Gene3D" id="3.40.50.12780">
    <property type="entry name" value="N-terminal domain of ligase-like"/>
    <property type="match status" value="1"/>
</dbReference>
<dbReference type="InterPro" id="IPR000873">
    <property type="entry name" value="AMP-dep_synth/lig_dom"/>
</dbReference>
<dbReference type="Gene3D" id="3.30.300.30">
    <property type="match status" value="1"/>
</dbReference>
<dbReference type="GO" id="GO:0043041">
    <property type="term" value="P:amino acid activation for nonribosomal peptide biosynthetic process"/>
    <property type="evidence" value="ECO:0007669"/>
    <property type="project" value="TreeGrafter"/>
</dbReference>
<dbReference type="Pfam" id="PF00550">
    <property type="entry name" value="PP-binding"/>
    <property type="match status" value="1"/>
</dbReference>
<dbReference type="GO" id="GO:0005737">
    <property type="term" value="C:cytoplasm"/>
    <property type="evidence" value="ECO:0007669"/>
    <property type="project" value="TreeGrafter"/>
</dbReference>
<name>A0A841JLG3_9SPHI</name>
<dbReference type="SUPFAM" id="SSF52777">
    <property type="entry name" value="CoA-dependent acyltransferases"/>
    <property type="match status" value="1"/>
</dbReference>